<keyword evidence="4 6" id="KW-0808">Transferase</keyword>
<dbReference type="EC" id="2.1.1.199" evidence="6"/>
<evidence type="ECO:0000256" key="3">
    <source>
        <dbReference type="ARBA" id="ARBA00022603"/>
    </source>
</evidence>
<dbReference type="Proteomes" id="UP000323632">
    <property type="component" value="Unassembled WGS sequence"/>
</dbReference>
<feature type="binding site" evidence="6">
    <location>
        <position position="56"/>
    </location>
    <ligand>
        <name>S-adenosyl-L-methionine</name>
        <dbReference type="ChEBI" id="CHEBI:59789"/>
    </ligand>
</feature>
<comment type="caution">
    <text evidence="8">The sequence shown here is derived from an EMBL/GenBank/DDBJ whole genome shotgun (WGS) entry which is preliminary data.</text>
</comment>
<dbReference type="InterPro" id="IPR000535">
    <property type="entry name" value="MSP_dom"/>
</dbReference>
<dbReference type="GO" id="GO:0071424">
    <property type="term" value="F:rRNA (cytosine-N4-)-methyltransferase activity"/>
    <property type="evidence" value="ECO:0007669"/>
    <property type="project" value="UniProtKB-UniRule"/>
</dbReference>
<dbReference type="RefSeq" id="WP_150031893.1">
    <property type="nucleotide sequence ID" value="NZ_VWSH01000001.1"/>
</dbReference>
<feature type="binding site" evidence="6">
    <location>
        <begin position="36"/>
        <end position="38"/>
    </location>
    <ligand>
        <name>S-adenosyl-L-methionine</name>
        <dbReference type="ChEBI" id="CHEBI:59789"/>
    </ligand>
</feature>
<keyword evidence="3 6" id="KW-0489">Methyltransferase</keyword>
<sequence>MSEQPFYHTSVMLHEAVDALNIKEHGIYVDGTFGGGGHSKEILKRLGKHGRLFVFDHDKDAWKNLPEDKRITLIKENFRYLRRFLQLHKVPQVDGILVDLGVSSFQFDTAERGFSIRFDAPLDMRMDDRIDFTAADLIRDYPEEKLHKLFEVYGEVRNAKTLAKTIVEGRKKMTVQTIDSFKHLIADCIKGNPNRYLAQVFQAIRIEVNNELGVLQDFLEQTPRCLKPGGRLAVITFHSLEDRMVKQFMKNGNFEKEVNTDPFGRNLFENPLKALKDQSPSEEELKVNNRSRSARLRIAEKIQNQKSKN</sequence>
<comment type="similarity">
    <text evidence="1 6">Belongs to the methyltransferase superfamily. RsmH family.</text>
</comment>
<dbReference type="NCBIfam" id="TIGR00006">
    <property type="entry name" value="16S rRNA (cytosine(1402)-N(4))-methyltransferase RsmH"/>
    <property type="match status" value="1"/>
</dbReference>
<gene>
    <name evidence="6 8" type="primary">rsmH</name>
    <name evidence="8" type="ORF">F0919_06495</name>
</gene>
<evidence type="ECO:0000313" key="9">
    <source>
        <dbReference type="Proteomes" id="UP000323632"/>
    </source>
</evidence>
<dbReference type="PANTHER" id="PTHR11265:SF0">
    <property type="entry name" value="12S RRNA N4-METHYLCYTIDINE METHYLTRANSFERASE"/>
    <property type="match status" value="1"/>
</dbReference>
<comment type="function">
    <text evidence="6">Specifically methylates the N4 position of cytidine in position 1402 (C1402) of 16S rRNA.</text>
</comment>
<feature type="binding site" evidence="6">
    <location>
        <position position="78"/>
    </location>
    <ligand>
        <name>S-adenosyl-L-methionine</name>
        <dbReference type="ChEBI" id="CHEBI:59789"/>
    </ligand>
</feature>
<dbReference type="Pfam" id="PF01795">
    <property type="entry name" value="Methyltransf_5"/>
    <property type="match status" value="1"/>
</dbReference>
<evidence type="ECO:0000256" key="5">
    <source>
        <dbReference type="ARBA" id="ARBA00022691"/>
    </source>
</evidence>
<dbReference type="InterPro" id="IPR029063">
    <property type="entry name" value="SAM-dependent_MTases_sf"/>
</dbReference>
<name>A0A5M6CPU1_9BACT</name>
<feature type="binding site" evidence="6">
    <location>
        <position position="99"/>
    </location>
    <ligand>
        <name>S-adenosyl-L-methionine</name>
        <dbReference type="ChEBI" id="CHEBI:59789"/>
    </ligand>
</feature>
<feature type="domain" description="MSP" evidence="7">
    <location>
        <begin position="257"/>
        <end position="309"/>
    </location>
</feature>
<evidence type="ECO:0000256" key="2">
    <source>
        <dbReference type="ARBA" id="ARBA00022552"/>
    </source>
</evidence>
<reference evidence="8 9" key="1">
    <citation type="submission" date="2019-09" db="EMBL/GenBank/DDBJ databases">
        <title>Genome sequence and assembly of Taibaiella sp.</title>
        <authorList>
            <person name="Chhetri G."/>
        </authorList>
    </citation>
    <scope>NUCLEOTIDE SEQUENCE [LARGE SCALE GENOMIC DNA]</scope>
    <source>
        <strain evidence="8 9">KVB11</strain>
    </source>
</reference>
<dbReference type="SUPFAM" id="SSF53335">
    <property type="entry name" value="S-adenosyl-L-methionine-dependent methyltransferases"/>
    <property type="match status" value="1"/>
</dbReference>
<comment type="subcellular location">
    <subcellularLocation>
        <location evidence="6">Cytoplasm</location>
    </subcellularLocation>
</comment>
<keyword evidence="2 6" id="KW-0698">rRNA processing</keyword>
<dbReference type="PANTHER" id="PTHR11265">
    <property type="entry name" value="S-ADENOSYL-METHYLTRANSFERASE MRAW"/>
    <property type="match status" value="1"/>
</dbReference>
<keyword evidence="5 6" id="KW-0949">S-adenosyl-L-methionine</keyword>
<dbReference type="PIRSF" id="PIRSF004486">
    <property type="entry name" value="MraW"/>
    <property type="match status" value="1"/>
</dbReference>
<dbReference type="AlphaFoldDB" id="A0A5M6CPU1"/>
<dbReference type="HAMAP" id="MF_01007">
    <property type="entry name" value="16SrRNA_methyltr_H"/>
    <property type="match status" value="1"/>
</dbReference>
<evidence type="ECO:0000256" key="4">
    <source>
        <dbReference type="ARBA" id="ARBA00022679"/>
    </source>
</evidence>
<evidence type="ECO:0000256" key="1">
    <source>
        <dbReference type="ARBA" id="ARBA00010396"/>
    </source>
</evidence>
<evidence type="ECO:0000256" key="6">
    <source>
        <dbReference type="HAMAP-Rule" id="MF_01007"/>
    </source>
</evidence>
<dbReference type="GO" id="GO:0070475">
    <property type="term" value="P:rRNA base methylation"/>
    <property type="evidence" value="ECO:0007669"/>
    <property type="project" value="UniProtKB-UniRule"/>
</dbReference>
<dbReference type="PROSITE" id="PS50202">
    <property type="entry name" value="MSP"/>
    <property type="match status" value="1"/>
</dbReference>
<accession>A0A5M6CPU1</accession>
<keyword evidence="6" id="KW-0963">Cytoplasm</keyword>
<evidence type="ECO:0000259" key="7">
    <source>
        <dbReference type="PROSITE" id="PS50202"/>
    </source>
</evidence>
<dbReference type="Gene3D" id="3.40.50.150">
    <property type="entry name" value="Vaccinia Virus protein VP39"/>
    <property type="match status" value="1"/>
</dbReference>
<feature type="binding site" evidence="6">
    <location>
        <position position="106"/>
    </location>
    <ligand>
        <name>S-adenosyl-L-methionine</name>
        <dbReference type="ChEBI" id="CHEBI:59789"/>
    </ligand>
</feature>
<dbReference type="InterPro" id="IPR023397">
    <property type="entry name" value="SAM-dep_MeTrfase_MraW_recog"/>
</dbReference>
<dbReference type="Gene3D" id="1.10.150.170">
    <property type="entry name" value="Putative methyltransferase TM0872, insert domain"/>
    <property type="match status" value="1"/>
</dbReference>
<dbReference type="GO" id="GO:0005737">
    <property type="term" value="C:cytoplasm"/>
    <property type="evidence" value="ECO:0007669"/>
    <property type="project" value="UniProtKB-SubCell"/>
</dbReference>
<organism evidence="8 9">
    <name type="scientific">Taibaiella lutea</name>
    <dbReference type="NCBI Taxonomy" id="2608001"/>
    <lineage>
        <taxon>Bacteria</taxon>
        <taxon>Pseudomonadati</taxon>
        <taxon>Bacteroidota</taxon>
        <taxon>Chitinophagia</taxon>
        <taxon>Chitinophagales</taxon>
        <taxon>Chitinophagaceae</taxon>
        <taxon>Taibaiella</taxon>
    </lineage>
</organism>
<dbReference type="InterPro" id="IPR002903">
    <property type="entry name" value="RsmH"/>
</dbReference>
<keyword evidence="9" id="KW-1185">Reference proteome</keyword>
<proteinExistence type="inferred from homology"/>
<evidence type="ECO:0000313" key="8">
    <source>
        <dbReference type="EMBL" id="KAA5537318.1"/>
    </source>
</evidence>
<dbReference type="EMBL" id="VWSH01000001">
    <property type="protein sequence ID" value="KAA5537318.1"/>
    <property type="molecule type" value="Genomic_DNA"/>
</dbReference>
<comment type="catalytic activity">
    <reaction evidence="6">
        <text>cytidine(1402) in 16S rRNA + S-adenosyl-L-methionine = N(4)-methylcytidine(1402) in 16S rRNA + S-adenosyl-L-homocysteine + H(+)</text>
        <dbReference type="Rhea" id="RHEA:42928"/>
        <dbReference type="Rhea" id="RHEA-COMP:10286"/>
        <dbReference type="Rhea" id="RHEA-COMP:10287"/>
        <dbReference type="ChEBI" id="CHEBI:15378"/>
        <dbReference type="ChEBI" id="CHEBI:57856"/>
        <dbReference type="ChEBI" id="CHEBI:59789"/>
        <dbReference type="ChEBI" id="CHEBI:74506"/>
        <dbReference type="ChEBI" id="CHEBI:82748"/>
        <dbReference type="EC" id="2.1.1.199"/>
    </reaction>
</comment>
<protein>
    <recommendedName>
        <fullName evidence="6">Ribosomal RNA small subunit methyltransferase H</fullName>
        <ecNumber evidence="6">2.1.1.199</ecNumber>
    </recommendedName>
    <alternativeName>
        <fullName evidence="6">16S rRNA m(4)C1402 methyltransferase</fullName>
    </alternativeName>
    <alternativeName>
        <fullName evidence="6">rRNA (cytosine-N(4)-)-methyltransferase RsmH</fullName>
    </alternativeName>
</protein>
<dbReference type="SUPFAM" id="SSF81799">
    <property type="entry name" value="Putative methyltransferase TM0872, insert domain"/>
    <property type="match status" value="1"/>
</dbReference>